<dbReference type="Gramene" id="PGSC0003DMT400046006">
    <property type="protein sequence ID" value="PGSC0003DMT400046006"/>
    <property type="gene ID" value="PGSC0003DMG400017849"/>
</dbReference>
<organism evidence="1 2">
    <name type="scientific">Solanum tuberosum</name>
    <name type="common">Potato</name>
    <dbReference type="NCBI Taxonomy" id="4113"/>
    <lineage>
        <taxon>Eukaryota</taxon>
        <taxon>Viridiplantae</taxon>
        <taxon>Streptophyta</taxon>
        <taxon>Embryophyta</taxon>
        <taxon>Tracheophyta</taxon>
        <taxon>Spermatophyta</taxon>
        <taxon>Magnoliopsida</taxon>
        <taxon>eudicotyledons</taxon>
        <taxon>Gunneridae</taxon>
        <taxon>Pentapetalae</taxon>
        <taxon>asterids</taxon>
        <taxon>lamiids</taxon>
        <taxon>Solanales</taxon>
        <taxon>Solanaceae</taxon>
        <taxon>Solanoideae</taxon>
        <taxon>Solaneae</taxon>
        <taxon>Solanum</taxon>
    </lineage>
</organism>
<gene>
    <name evidence="1" type="primary">LOC102593997</name>
</gene>
<protein>
    <submittedName>
        <fullName evidence="1">Zinc-binding protein</fullName>
    </submittedName>
</protein>
<proteinExistence type="predicted"/>
<keyword evidence="2" id="KW-1185">Reference proteome</keyword>
<reference evidence="2" key="1">
    <citation type="journal article" date="2011" name="Nature">
        <title>Genome sequence and analysis of the tuber crop potato.</title>
        <authorList>
            <consortium name="The Potato Genome Sequencing Consortium"/>
        </authorList>
    </citation>
    <scope>NUCLEOTIDE SEQUENCE [LARGE SCALE GENOMIC DNA]</scope>
    <source>
        <strain evidence="2">cv. DM1-3 516 R44</strain>
    </source>
</reference>
<dbReference type="EnsemblPlants" id="PGSC0003DMT400046006">
    <property type="protein sequence ID" value="PGSC0003DMT400046006"/>
    <property type="gene ID" value="PGSC0003DMG400017849"/>
</dbReference>
<dbReference type="Proteomes" id="UP000011115">
    <property type="component" value="Unassembled WGS sequence"/>
</dbReference>
<dbReference type="HOGENOM" id="CLU_3091121_0_0_1"/>
<name>M1BII7_SOLTU</name>
<evidence type="ECO:0000313" key="2">
    <source>
        <dbReference type="Proteomes" id="UP000011115"/>
    </source>
</evidence>
<reference evidence="1" key="2">
    <citation type="submission" date="2015-06" db="UniProtKB">
        <authorList>
            <consortium name="EnsemblPlants"/>
        </authorList>
    </citation>
    <scope>IDENTIFICATION</scope>
    <source>
        <strain evidence="1">DM1-3 516 R44</strain>
    </source>
</reference>
<sequence length="52" mass="6168">MTLTATTTMVDIEVPPSTRCKVLFRQRPLQLLLITERPNEEKEFHIDPQWED</sequence>
<dbReference type="OrthoDB" id="1908108at2759"/>
<dbReference type="AlphaFoldDB" id="M1BII7"/>
<accession>M1BII7</accession>
<evidence type="ECO:0000313" key="1">
    <source>
        <dbReference type="EnsemblPlants" id="PGSC0003DMT400046006"/>
    </source>
</evidence>